<dbReference type="Proteomes" id="UP001432046">
    <property type="component" value="Chromosome"/>
</dbReference>
<organism evidence="3">
    <name type="scientific">Bradyrhizobium septentrionale</name>
    <dbReference type="NCBI Taxonomy" id="1404411"/>
    <lineage>
        <taxon>Bacteria</taxon>
        <taxon>Pseudomonadati</taxon>
        <taxon>Pseudomonadota</taxon>
        <taxon>Alphaproteobacteria</taxon>
        <taxon>Hyphomicrobiales</taxon>
        <taxon>Nitrobacteraceae</taxon>
        <taxon>Bradyrhizobium</taxon>
    </lineage>
</organism>
<evidence type="ECO:0000313" key="5">
    <source>
        <dbReference type="Proteomes" id="UP001432046"/>
    </source>
</evidence>
<proteinExistence type="predicted"/>
<reference evidence="3" key="1">
    <citation type="submission" date="2020-06" db="EMBL/GenBank/DDBJ databases">
        <title>Whole Genome Sequence of Bradyrhizobium sp. Strain 1S1.</title>
        <authorList>
            <person name="Bromfield E.S.P."/>
            <person name="Cloutier S."/>
        </authorList>
    </citation>
    <scope>NUCLEOTIDE SEQUENCE [LARGE SCALE GENOMIC DNA]</scope>
    <source>
        <strain evidence="3">1S1</strain>
    </source>
</reference>
<protein>
    <submittedName>
        <fullName evidence="3">Uncharacterized protein</fullName>
    </submittedName>
</protein>
<name>A0A973VV54_9BRAD</name>
<dbReference type="AlphaFoldDB" id="A0A973VV54"/>
<keyword evidence="2" id="KW-0732">Signal</keyword>
<dbReference type="EMBL" id="JAAOLE020000001">
    <property type="protein sequence ID" value="NVI42316.1"/>
    <property type="molecule type" value="Genomic_DNA"/>
</dbReference>
<gene>
    <name evidence="3" type="ORF">HAP48_004220</name>
    <name evidence="4" type="ORF">WDK88_39465</name>
</gene>
<dbReference type="RefSeq" id="WP_166210781.1">
    <property type="nucleotide sequence ID" value="NZ_CP088285.1"/>
</dbReference>
<evidence type="ECO:0000313" key="4">
    <source>
        <dbReference type="EMBL" id="WXC79198.1"/>
    </source>
</evidence>
<feature type="chain" id="PRO_5036731862" evidence="2">
    <location>
        <begin position="19"/>
        <end position="238"/>
    </location>
</feature>
<keyword evidence="5" id="KW-1185">Reference proteome</keyword>
<reference evidence="4" key="2">
    <citation type="journal article" date="2021" name="Int. J. Syst. Evol. Microbiol.">
        <title>Bradyrhizobium septentrionale sp. nov. (sv. septentrionale) and Bradyrhizobium quebecense sp. nov. (sv. septentrionale) associated with legumes native to Canada possess rearranged symbiosis genes and numerous insertion sequences.</title>
        <authorList>
            <person name="Bromfield E.S.P."/>
            <person name="Cloutier S."/>
        </authorList>
    </citation>
    <scope>NUCLEOTIDE SEQUENCE</scope>
    <source>
        <strain evidence="4">5S5</strain>
    </source>
</reference>
<evidence type="ECO:0000313" key="3">
    <source>
        <dbReference type="EMBL" id="NVI42316.1"/>
    </source>
</evidence>
<accession>A0A973VV54</accession>
<evidence type="ECO:0000256" key="1">
    <source>
        <dbReference type="SAM" id="MobiDB-lite"/>
    </source>
</evidence>
<reference evidence="4" key="3">
    <citation type="submission" date="2024-03" db="EMBL/GenBank/DDBJ databases">
        <authorList>
            <person name="Bromfield E.S.P."/>
            <person name="Cloutier S."/>
        </authorList>
    </citation>
    <scope>NUCLEOTIDE SEQUENCE</scope>
    <source>
        <strain evidence="4">5S5</strain>
    </source>
</reference>
<feature type="signal peptide" evidence="2">
    <location>
        <begin position="1"/>
        <end position="18"/>
    </location>
</feature>
<dbReference type="EMBL" id="CP147711">
    <property type="protein sequence ID" value="WXC79198.1"/>
    <property type="molecule type" value="Genomic_DNA"/>
</dbReference>
<sequence>MTRAITLAALTCFLLAGAAITAILGRDSLPAAQADIGPVANRASKQDKLAVTTLATAAFEAPQPTEPPANPSPLLLRAQAAIPGATDTVRQAYASAEPADIGLPKLTDPVDAAQPKAAEPVVAPPKPKAAAKPAPQKSYALLSDAQIAGIKDRLKLSSAQESYWPAVETALRAVARKIHAKRQGDPAAGTMPIDPDSEEVQQLKSAAMPLLFQLREDQKNEVRSLARLIGLERVAAMI</sequence>
<feature type="region of interest" description="Disordered" evidence="1">
    <location>
        <begin position="113"/>
        <end position="134"/>
    </location>
</feature>
<evidence type="ECO:0000256" key="2">
    <source>
        <dbReference type="SAM" id="SignalP"/>
    </source>
</evidence>